<dbReference type="EMBL" id="GL378324">
    <property type="protein sequence ID" value="EFJ52390.1"/>
    <property type="molecule type" value="Genomic_DNA"/>
</dbReference>
<accession>D8TJK9</accession>
<feature type="region of interest" description="Disordered" evidence="1">
    <location>
        <begin position="917"/>
        <end position="1154"/>
    </location>
</feature>
<feature type="compositionally biased region" description="Low complexity" evidence="1">
    <location>
        <begin position="793"/>
        <end position="823"/>
    </location>
</feature>
<dbReference type="OrthoDB" id="552941at2759"/>
<feature type="compositionally biased region" description="Polar residues" evidence="1">
    <location>
        <begin position="692"/>
        <end position="704"/>
    </location>
</feature>
<keyword evidence="3" id="KW-1185">Reference proteome</keyword>
<feature type="compositionally biased region" description="Low complexity" evidence="1">
    <location>
        <begin position="863"/>
        <end position="873"/>
    </location>
</feature>
<feature type="compositionally biased region" description="Polar residues" evidence="1">
    <location>
        <begin position="673"/>
        <end position="685"/>
    </location>
</feature>
<feature type="region of interest" description="Disordered" evidence="1">
    <location>
        <begin position="540"/>
        <end position="629"/>
    </location>
</feature>
<dbReference type="InParanoid" id="D8TJK9"/>
<feature type="compositionally biased region" description="Low complexity" evidence="1">
    <location>
        <begin position="147"/>
        <end position="168"/>
    </location>
</feature>
<gene>
    <name evidence="2" type="ORF">VOLCADRAFT_86782</name>
</gene>
<feature type="compositionally biased region" description="Polar residues" evidence="1">
    <location>
        <begin position="918"/>
        <end position="929"/>
    </location>
</feature>
<feature type="compositionally biased region" description="Polar residues" evidence="1">
    <location>
        <begin position="169"/>
        <end position="185"/>
    </location>
</feature>
<feature type="compositionally biased region" description="Polar residues" evidence="1">
    <location>
        <begin position="420"/>
        <end position="436"/>
    </location>
</feature>
<feature type="compositionally biased region" description="Polar residues" evidence="1">
    <location>
        <begin position="1093"/>
        <end position="1110"/>
    </location>
</feature>
<feature type="compositionally biased region" description="Low complexity" evidence="1">
    <location>
        <begin position="728"/>
        <end position="755"/>
    </location>
</feature>
<dbReference type="GeneID" id="9617780"/>
<dbReference type="RefSeq" id="XP_002946463.1">
    <property type="nucleotide sequence ID" value="XM_002946417.1"/>
</dbReference>
<feature type="region of interest" description="Disordered" evidence="1">
    <location>
        <begin position="863"/>
        <end position="893"/>
    </location>
</feature>
<feature type="region of interest" description="Disordered" evidence="1">
    <location>
        <begin position="373"/>
        <end position="393"/>
    </location>
</feature>
<evidence type="ECO:0000313" key="2">
    <source>
        <dbReference type="EMBL" id="EFJ52390.1"/>
    </source>
</evidence>
<feature type="compositionally biased region" description="Low complexity" evidence="1">
    <location>
        <begin position="578"/>
        <end position="600"/>
    </location>
</feature>
<feature type="compositionally biased region" description="Polar residues" evidence="1">
    <location>
        <begin position="1063"/>
        <end position="1082"/>
    </location>
</feature>
<feature type="region of interest" description="Disordered" evidence="1">
    <location>
        <begin position="313"/>
        <end position="337"/>
    </location>
</feature>
<feature type="region of interest" description="Disordered" evidence="1">
    <location>
        <begin position="652"/>
        <end position="704"/>
    </location>
</feature>
<feature type="compositionally biased region" description="Basic and acidic residues" evidence="1">
    <location>
        <begin position="1032"/>
        <end position="1043"/>
    </location>
</feature>
<name>D8TJK9_VOLCA</name>
<proteinExistence type="predicted"/>
<evidence type="ECO:0000313" key="3">
    <source>
        <dbReference type="Proteomes" id="UP000001058"/>
    </source>
</evidence>
<protein>
    <submittedName>
        <fullName evidence="2">Uncharacterized protein</fullName>
    </submittedName>
</protein>
<feature type="region of interest" description="Disordered" evidence="1">
    <location>
        <begin position="411"/>
        <end position="469"/>
    </location>
</feature>
<feature type="region of interest" description="Disordered" evidence="1">
    <location>
        <begin position="145"/>
        <end position="190"/>
    </location>
</feature>
<evidence type="ECO:0000256" key="1">
    <source>
        <dbReference type="SAM" id="MobiDB-lite"/>
    </source>
</evidence>
<feature type="region of interest" description="Disordered" evidence="1">
    <location>
        <begin position="726"/>
        <end position="831"/>
    </location>
</feature>
<sequence>MTPTSSLGLTFGGPTPTHVLLVLSEPSLGAIFRQALSQAPVPSVLHLASTLEMWAVIEQIKKAAGRPSGPDIVFFQPEVLMANPGTVLRLKQACGANCTAVVLQGSEAIARALQADDFLGAPTPSQPLRKEDLALMILRWCGGRQKASGSSSTASSALSAGTASVASGPTTTTAMPSTLGSTPSAVSLPSTTLSPVLSAQISQLQALQAKQQTKQREQKSPGGAAALAAMQLRSSGTEIEPALGHGVSPPRRPPPLRLASAGIVPSDVQPELERSLARATVPMAHASANGNFSTGATDVSDLVAQVAELRRKLQNKSRAGPLQSPTGAGGSKGAPVALSPASSLSGYMHGASGTLAGMLSSGGAGLGGAAALGPSLSQQLPPQPSSHQDLQLQLQSLQAKQQSMLQNFAAYDGGGRRSSWEASSGNDGDGMTQQVSLPGAAATPGLATASSANRTRRPNGAPPLQTSGSLVRPAGAAAAAAVVHSLTGPRPPSPVPSPSPASQLANIQLQQQLLQLQQLQLQLQQQQQRIVLRASAPASSLTMEPLPPGPGGRLSSTSPNGSQTSNIGSPLPSPGSAPGPLQTSVSTPGSDSGSVSRSNSFVAAGGTRYRPPRARSPSPLGGATGAGAGHMSDTYPGLGASRFASLQLRSGSGSGANGAAANGSTGGSRHGVGNNSGHTSDSGTSPDLGASARNSMRSVSTTLASKSGDDAIAAALSVASVEADGEADSPASKAEDAAASVSAAAGGPSSLSDALQNMEPTGDGGSSTDGRSLMDASFALEDSGAGGRGSISGGVASSIDLQPRPSSSPGPTGSGSPQQQPAQERQLHHSNHGRLALGSHRLSATSVQTESAEEGDQPLHAQAVSARQAVQVAKPSAAGSSVDLANGPSSKERKGTTAFATAAIAAAAVVYLDAAVEQSAQSRSPQEAQSAVAGGKANVPGSRSGSDGVVRIQGSSIGRVDPRVGFSEDMVRLASPGGSGEVQIPPPPSVMSVQPSSSKGSGREGGSGRGSVGAPAAVAALPQATSQAARLPRTDSQGEDRLPSIDGSQPLTAAVTRSGGGSSTAAIGNGSCSLRRQASARSTDVDGRRAGRASSSAQTGVVYSDSPSTDDSGKSARDGNIATSELRDRSSTRSSAPAGMHETHQPNDGPSLVASIEGSITAGLARTASHGAGQREPPLPSSASRGRSVTTTVDASCYTDDIFAALQAHERTEMVTPARLVGGEPQPLQLQPPSRPPTPPARRAARILLCSHPIVITREDFLPF</sequence>
<dbReference type="KEGG" id="vcn:VOLCADRAFT_86782"/>
<feature type="compositionally biased region" description="Low complexity" evidence="1">
    <location>
        <begin position="437"/>
        <end position="452"/>
    </location>
</feature>
<dbReference type="Proteomes" id="UP000001058">
    <property type="component" value="Unassembled WGS sequence"/>
</dbReference>
<feature type="compositionally biased region" description="Low complexity" evidence="1">
    <location>
        <begin position="990"/>
        <end position="1000"/>
    </location>
</feature>
<feature type="region of interest" description="Disordered" evidence="1">
    <location>
        <begin position="1167"/>
        <end position="1188"/>
    </location>
</feature>
<dbReference type="AlphaFoldDB" id="D8TJK9"/>
<feature type="compositionally biased region" description="Low complexity" evidence="1">
    <location>
        <begin position="1012"/>
        <end position="1029"/>
    </location>
</feature>
<organism evidence="3">
    <name type="scientific">Volvox carteri f. nagariensis</name>
    <dbReference type="NCBI Taxonomy" id="3068"/>
    <lineage>
        <taxon>Eukaryota</taxon>
        <taxon>Viridiplantae</taxon>
        <taxon>Chlorophyta</taxon>
        <taxon>core chlorophytes</taxon>
        <taxon>Chlorophyceae</taxon>
        <taxon>CS clade</taxon>
        <taxon>Chlamydomonadales</taxon>
        <taxon>Volvocaceae</taxon>
        <taxon>Volvox</taxon>
    </lineage>
</organism>
<reference evidence="2 3" key="1">
    <citation type="journal article" date="2010" name="Science">
        <title>Genomic analysis of organismal complexity in the multicellular green alga Volvox carteri.</title>
        <authorList>
            <person name="Prochnik S.E."/>
            <person name="Umen J."/>
            <person name="Nedelcu A.M."/>
            <person name="Hallmann A."/>
            <person name="Miller S.M."/>
            <person name="Nishii I."/>
            <person name="Ferris P."/>
            <person name="Kuo A."/>
            <person name="Mitros T."/>
            <person name="Fritz-Laylin L.K."/>
            <person name="Hellsten U."/>
            <person name="Chapman J."/>
            <person name="Simakov O."/>
            <person name="Rensing S.A."/>
            <person name="Terry A."/>
            <person name="Pangilinan J."/>
            <person name="Kapitonov V."/>
            <person name="Jurka J."/>
            <person name="Salamov A."/>
            <person name="Shapiro H."/>
            <person name="Schmutz J."/>
            <person name="Grimwood J."/>
            <person name="Lindquist E."/>
            <person name="Lucas S."/>
            <person name="Grigoriev I.V."/>
            <person name="Schmitt R."/>
            <person name="Kirk D."/>
            <person name="Rokhsar D.S."/>
        </authorList>
    </citation>
    <scope>NUCLEOTIDE SEQUENCE [LARGE SCALE GENOMIC DNA]</scope>
    <source>
        <strain evidence="3">f. Nagariensis / Eve</strain>
    </source>
</reference>